<dbReference type="NCBIfam" id="TIGR01977">
    <property type="entry name" value="am_tr_V_EF2568"/>
    <property type="match status" value="1"/>
</dbReference>
<dbReference type="Proteomes" id="UP000270673">
    <property type="component" value="Chromosome"/>
</dbReference>
<accession>A0A3Q9IPC1</accession>
<dbReference type="AlphaFoldDB" id="A0A3Q9IPC1"/>
<dbReference type="RefSeq" id="WP_106625063.1">
    <property type="nucleotide sequence ID" value="NZ_CP032819.1"/>
</dbReference>
<evidence type="ECO:0000256" key="1">
    <source>
        <dbReference type="ARBA" id="ARBA00001933"/>
    </source>
</evidence>
<dbReference type="InterPro" id="IPR015422">
    <property type="entry name" value="PyrdxlP-dep_Trfase_small"/>
</dbReference>
<dbReference type="InterPro" id="IPR015424">
    <property type="entry name" value="PyrdxlP-dep_Trfase"/>
</dbReference>
<dbReference type="EC" id="2.8.1.7" evidence="3"/>
<gene>
    <name evidence="8" type="ORF">D8S85_10175</name>
</gene>
<dbReference type="Gene3D" id="3.40.640.10">
    <property type="entry name" value="Type I PLP-dependent aspartate aminotransferase-like (Major domain)"/>
    <property type="match status" value="1"/>
</dbReference>
<dbReference type="InterPro" id="IPR015421">
    <property type="entry name" value="PyrdxlP-dep_Trfase_major"/>
</dbReference>
<dbReference type="InterPro" id="IPR020578">
    <property type="entry name" value="Aminotrans_V_PyrdxlP_BS"/>
</dbReference>
<organism evidence="8 9">
    <name type="scientific">Butyricimonas faecalis</name>
    <dbReference type="NCBI Taxonomy" id="2093856"/>
    <lineage>
        <taxon>Bacteria</taxon>
        <taxon>Pseudomonadati</taxon>
        <taxon>Bacteroidota</taxon>
        <taxon>Bacteroidia</taxon>
        <taxon>Bacteroidales</taxon>
        <taxon>Odoribacteraceae</taxon>
        <taxon>Butyricimonas</taxon>
    </lineage>
</organism>
<sequence length="387" mass="42601">MSKLIYLDNSATSFPKPDVVYDFMNDFYRKHGVNPGRSGFDAAVETEEVVNSTRKMLTKLFNGGNDHNRLTFSYNATDSLNLIINGLVEKGIHVVSTMLEHNSVLRPLNMHHQNGTIDLTYVPFDEHGYVHPDDIKNAIRPNTKFVVVTHCSNVLGTIQPLTEIGKICKEKGVIFVVDGSQGAGAVDLDMQESGIDVYCFTGHKCLMGPTGIGGSYVREGIEIKHTRAGGTGVRSAYPVHLDEYPYRLEYGTLNLLGVAGLNAGVKWIQEQGIMNIHHREILLWDKLRKALQDIEGVTTYCASSIENQNPVLSFNINGFDSGDVGTMLDVDYNIAVRTGLQCAPKVHEVIGTFDLHGTVRMSIGAFTTEEDVNTAIEAVKEIAAIRN</sequence>
<evidence type="ECO:0000313" key="8">
    <source>
        <dbReference type="EMBL" id="AZS29877.1"/>
    </source>
</evidence>
<dbReference type="OrthoDB" id="9804366at2"/>
<evidence type="ECO:0000256" key="6">
    <source>
        <dbReference type="RuleBase" id="RU004504"/>
    </source>
</evidence>
<keyword evidence="9" id="KW-1185">Reference proteome</keyword>
<proteinExistence type="inferred from homology"/>
<evidence type="ECO:0000256" key="3">
    <source>
        <dbReference type="ARBA" id="ARBA00012239"/>
    </source>
</evidence>
<dbReference type="InterPro" id="IPR000192">
    <property type="entry name" value="Aminotrans_V_dom"/>
</dbReference>
<keyword evidence="4" id="KW-0663">Pyridoxal phosphate</keyword>
<protein>
    <recommendedName>
        <fullName evidence="3">cysteine desulfurase</fullName>
        <ecNumber evidence="3">2.8.1.7</ecNumber>
    </recommendedName>
</protein>
<feature type="domain" description="Aminotransferase class V" evidence="7">
    <location>
        <begin position="5"/>
        <end position="373"/>
    </location>
</feature>
<dbReference type="SUPFAM" id="SSF53383">
    <property type="entry name" value="PLP-dependent transferases"/>
    <property type="match status" value="1"/>
</dbReference>
<dbReference type="Gene3D" id="3.90.1150.10">
    <property type="entry name" value="Aspartate Aminotransferase, domain 1"/>
    <property type="match status" value="1"/>
</dbReference>
<dbReference type="PANTHER" id="PTHR43586:SF4">
    <property type="entry name" value="ISOPENICILLIN N EPIMERASE"/>
    <property type="match status" value="1"/>
</dbReference>
<evidence type="ECO:0000256" key="2">
    <source>
        <dbReference type="ARBA" id="ARBA00010447"/>
    </source>
</evidence>
<keyword evidence="8" id="KW-0808">Transferase</keyword>
<evidence type="ECO:0000313" key="9">
    <source>
        <dbReference type="Proteomes" id="UP000270673"/>
    </source>
</evidence>
<keyword evidence="8" id="KW-0032">Aminotransferase</keyword>
<dbReference type="GO" id="GO:0008483">
    <property type="term" value="F:transaminase activity"/>
    <property type="evidence" value="ECO:0007669"/>
    <property type="project" value="UniProtKB-KW"/>
</dbReference>
<evidence type="ECO:0000259" key="7">
    <source>
        <dbReference type="Pfam" id="PF00266"/>
    </source>
</evidence>
<dbReference type="GO" id="GO:0031071">
    <property type="term" value="F:cysteine desulfurase activity"/>
    <property type="evidence" value="ECO:0007669"/>
    <property type="project" value="UniProtKB-EC"/>
</dbReference>
<dbReference type="EMBL" id="CP032819">
    <property type="protein sequence ID" value="AZS29877.1"/>
    <property type="molecule type" value="Genomic_DNA"/>
</dbReference>
<evidence type="ECO:0000256" key="4">
    <source>
        <dbReference type="ARBA" id="ARBA00022898"/>
    </source>
</evidence>
<reference evidence="8 9" key="1">
    <citation type="submission" date="2018-10" db="EMBL/GenBank/DDBJ databases">
        <title>Butyricimonas faecalis sp. nov., isolated from human faeces and emended description of the genus Butyricimonas.</title>
        <authorList>
            <person name="Le Roy T."/>
            <person name="Van der Smissen P."/>
            <person name="Paquot A."/>
            <person name="Delzenne N."/>
            <person name="Muccioli G."/>
            <person name="Collet J.-F."/>
            <person name="Cani P.D."/>
        </authorList>
    </citation>
    <scope>NUCLEOTIDE SEQUENCE [LARGE SCALE GENOMIC DNA]</scope>
    <source>
        <strain evidence="8 9">H184</strain>
    </source>
</reference>
<dbReference type="InterPro" id="IPR010969">
    <property type="entry name" value="Cys_dSase-rel_unknwn_funct"/>
</dbReference>
<dbReference type="PROSITE" id="PS00595">
    <property type="entry name" value="AA_TRANSFER_CLASS_5"/>
    <property type="match status" value="1"/>
</dbReference>
<comment type="similarity">
    <text evidence="2">Belongs to the class-V pyridoxal-phosphate-dependent aminotransferase family. Csd subfamily.</text>
</comment>
<dbReference type="KEGG" id="buy:D8S85_10175"/>
<dbReference type="PIRSF" id="PIRSF005572">
    <property type="entry name" value="NifS"/>
    <property type="match status" value="1"/>
</dbReference>
<comment type="cofactor">
    <cofactor evidence="1 6">
        <name>pyridoxal 5'-phosphate</name>
        <dbReference type="ChEBI" id="CHEBI:597326"/>
    </cofactor>
</comment>
<dbReference type="PANTHER" id="PTHR43586">
    <property type="entry name" value="CYSTEINE DESULFURASE"/>
    <property type="match status" value="1"/>
</dbReference>
<dbReference type="InterPro" id="IPR016454">
    <property type="entry name" value="Cysteine_dSase"/>
</dbReference>
<comment type="catalytic activity">
    <reaction evidence="5">
        <text>(sulfur carrier)-H + L-cysteine = (sulfur carrier)-SH + L-alanine</text>
        <dbReference type="Rhea" id="RHEA:43892"/>
        <dbReference type="Rhea" id="RHEA-COMP:14737"/>
        <dbReference type="Rhea" id="RHEA-COMP:14739"/>
        <dbReference type="ChEBI" id="CHEBI:29917"/>
        <dbReference type="ChEBI" id="CHEBI:35235"/>
        <dbReference type="ChEBI" id="CHEBI:57972"/>
        <dbReference type="ChEBI" id="CHEBI:64428"/>
        <dbReference type="EC" id="2.8.1.7"/>
    </reaction>
</comment>
<evidence type="ECO:0000256" key="5">
    <source>
        <dbReference type="ARBA" id="ARBA00050776"/>
    </source>
</evidence>
<dbReference type="Pfam" id="PF00266">
    <property type="entry name" value="Aminotran_5"/>
    <property type="match status" value="1"/>
</dbReference>
<name>A0A3Q9IPC1_9BACT</name>